<gene>
    <name evidence="2" type="ORF">HINF_LOCUS24395</name>
    <name evidence="1" type="ORF">HINF_LOCUS25629</name>
</gene>
<dbReference type="Proteomes" id="UP001642409">
    <property type="component" value="Unassembled WGS sequence"/>
</dbReference>
<dbReference type="EMBL" id="CAXDID020000071">
    <property type="protein sequence ID" value="CAL6014702.1"/>
    <property type="molecule type" value="Genomic_DNA"/>
</dbReference>
<accession>A0AA86PNC9</accession>
<evidence type="ECO:0000313" key="1">
    <source>
        <dbReference type="EMBL" id="CAI9937984.1"/>
    </source>
</evidence>
<protein>
    <submittedName>
        <fullName evidence="2">Hypothetical_protein</fullName>
    </submittedName>
</protein>
<reference evidence="1" key="1">
    <citation type="submission" date="2023-06" db="EMBL/GenBank/DDBJ databases">
        <authorList>
            <person name="Kurt Z."/>
        </authorList>
    </citation>
    <scope>NUCLEOTIDE SEQUENCE</scope>
</reference>
<organism evidence="1">
    <name type="scientific">Hexamita inflata</name>
    <dbReference type="NCBI Taxonomy" id="28002"/>
    <lineage>
        <taxon>Eukaryota</taxon>
        <taxon>Metamonada</taxon>
        <taxon>Diplomonadida</taxon>
        <taxon>Hexamitidae</taxon>
        <taxon>Hexamitinae</taxon>
        <taxon>Hexamita</taxon>
    </lineage>
</organism>
<name>A0AA86PNC9_9EUKA</name>
<reference evidence="2 3" key="2">
    <citation type="submission" date="2024-07" db="EMBL/GenBank/DDBJ databases">
        <authorList>
            <person name="Akdeniz Z."/>
        </authorList>
    </citation>
    <scope>NUCLEOTIDE SEQUENCE [LARGE SCALE GENOMIC DNA]</scope>
</reference>
<evidence type="ECO:0000313" key="3">
    <source>
        <dbReference type="Proteomes" id="UP001642409"/>
    </source>
</evidence>
<keyword evidence="3" id="KW-1185">Reference proteome</keyword>
<sequence>MQQYACTTLPCLQGRCYFAYKGVGQLTYKGVPSCKTPLQASDKQHSIYARFLFIYAQPQIIQIRHFPKIHFGYIFAYKGVEIDNSLISKKIGYSLTSKVMQQMNIDLSYIICGLQFLGAKSPFI</sequence>
<proteinExistence type="predicted"/>
<evidence type="ECO:0000313" key="2">
    <source>
        <dbReference type="EMBL" id="CAL6014702.1"/>
    </source>
</evidence>
<comment type="caution">
    <text evidence="1">The sequence shown here is derived from an EMBL/GenBank/DDBJ whole genome shotgun (WGS) entry which is preliminary data.</text>
</comment>
<dbReference type="EMBL" id="CATOUU010000653">
    <property type="protein sequence ID" value="CAI9937984.1"/>
    <property type="molecule type" value="Genomic_DNA"/>
</dbReference>
<dbReference type="AlphaFoldDB" id="A0AA86PNC9"/>